<feature type="transmembrane region" description="Helical" evidence="1">
    <location>
        <begin position="12"/>
        <end position="33"/>
    </location>
</feature>
<name>A0A6A6DRY0_9PEZI</name>
<keyword evidence="1" id="KW-0812">Transmembrane</keyword>
<keyword evidence="1" id="KW-1133">Transmembrane helix</keyword>
<sequence>MSHTSISTSISSAFIFIYIFLQIHNFITIVHIAHHTSSKCQNAKVARQAAEDQPLQPPLSTS</sequence>
<evidence type="ECO:0000313" key="2">
    <source>
        <dbReference type="EMBL" id="KAF2181625.1"/>
    </source>
</evidence>
<gene>
    <name evidence="2" type="ORF">K469DRAFT_791150</name>
</gene>
<dbReference type="Proteomes" id="UP000800200">
    <property type="component" value="Unassembled WGS sequence"/>
</dbReference>
<evidence type="ECO:0000256" key="1">
    <source>
        <dbReference type="SAM" id="Phobius"/>
    </source>
</evidence>
<dbReference type="AlphaFoldDB" id="A0A6A6DRY0"/>
<keyword evidence="1" id="KW-0472">Membrane</keyword>
<protein>
    <submittedName>
        <fullName evidence="2">Uncharacterized protein</fullName>
    </submittedName>
</protein>
<proteinExistence type="predicted"/>
<reference evidence="2" key="1">
    <citation type="journal article" date="2020" name="Stud. Mycol.">
        <title>101 Dothideomycetes genomes: a test case for predicting lifestyles and emergence of pathogens.</title>
        <authorList>
            <person name="Haridas S."/>
            <person name="Albert R."/>
            <person name="Binder M."/>
            <person name="Bloem J."/>
            <person name="Labutti K."/>
            <person name="Salamov A."/>
            <person name="Andreopoulos B."/>
            <person name="Baker S."/>
            <person name="Barry K."/>
            <person name="Bills G."/>
            <person name="Bluhm B."/>
            <person name="Cannon C."/>
            <person name="Castanera R."/>
            <person name="Culley D."/>
            <person name="Daum C."/>
            <person name="Ezra D."/>
            <person name="Gonzalez J."/>
            <person name="Henrissat B."/>
            <person name="Kuo A."/>
            <person name="Liang C."/>
            <person name="Lipzen A."/>
            <person name="Lutzoni F."/>
            <person name="Magnuson J."/>
            <person name="Mondo S."/>
            <person name="Nolan M."/>
            <person name="Ohm R."/>
            <person name="Pangilinan J."/>
            <person name="Park H.-J."/>
            <person name="Ramirez L."/>
            <person name="Alfaro M."/>
            <person name="Sun H."/>
            <person name="Tritt A."/>
            <person name="Yoshinaga Y."/>
            <person name="Zwiers L.-H."/>
            <person name="Turgeon B."/>
            <person name="Goodwin S."/>
            <person name="Spatafora J."/>
            <person name="Crous P."/>
            <person name="Grigoriev I."/>
        </authorList>
    </citation>
    <scope>NUCLEOTIDE SEQUENCE</scope>
    <source>
        <strain evidence="2">CBS 207.26</strain>
    </source>
</reference>
<accession>A0A6A6DRY0</accession>
<evidence type="ECO:0000313" key="3">
    <source>
        <dbReference type="Proteomes" id="UP000800200"/>
    </source>
</evidence>
<dbReference type="EMBL" id="ML994651">
    <property type="protein sequence ID" value="KAF2181625.1"/>
    <property type="molecule type" value="Genomic_DNA"/>
</dbReference>
<keyword evidence="3" id="KW-1185">Reference proteome</keyword>
<organism evidence="2 3">
    <name type="scientific">Zopfia rhizophila CBS 207.26</name>
    <dbReference type="NCBI Taxonomy" id="1314779"/>
    <lineage>
        <taxon>Eukaryota</taxon>
        <taxon>Fungi</taxon>
        <taxon>Dikarya</taxon>
        <taxon>Ascomycota</taxon>
        <taxon>Pezizomycotina</taxon>
        <taxon>Dothideomycetes</taxon>
        <taxon>Dothideomycetes incertae sedis</taxon>
        <taxon>Zopfiaceae</taxon>
        <taxon>Zopfia</taxon>
    </lineage>
</organism>